<dbReference type="Proteomes" id="UP000663832">
    <property type="component" value="Unassembled WGS sequence"/>
</dbReference>
<accession>A0A814YVR5</accession>
<dbReference type="Proteomes" id="UP000663877">
    <property type="component" value="Unassembled WGS sequence"/>
</dbReference>
<evidence type="ECO:0000313" key="5">
    <source>
        <dbReference type="Proteomes" id="UP000663832"/>
    </source>
</evidence>
<sequence>MSSTIFCYFKLMICFGLICTFIQIGNAQPIIIDDDDYQNQIENSFINNYAATVNDRLFSRIPIEDFYYHKKQFNPDNVQLSKRIIMLPRVGRRSIRST</sequence>
<dbReference type="AlphaFoldDB" id="A0A814YVR5"/>
<dbReference type="OrthoDB" id="10028405at2759"/>
<gene>
    <name evidence="2" type="ORF">BJG266_LOCUS9026</name>
    <name evidence="3" type="ORF">QVE165_LOCUS24638</name>
    <name evidence="4" type="ORF">QVE165_LOCUS27659</name>
</gene>
<keyword evidence="1" id="KW-0732">Signal</keyword>
<dbReference type="EMBL" id="CAJNOM010000174">
    <property type="protein sequence ID" value="CAF1180248.1"/>
    <property type="molecule type" value="Genomic_DNA"/>
</dbReference>
<name>A0A814YVR5_9BILA</name>
<reference evidence="4" key="1">
    <citation type="submission" date="2021-02" db="EMBL/GenBank/DDBJ databases">
        <authorList>
            <person name="Nowell W R."/>
        </authorList>
    </citation>
    <scope>NUCLEOTIDE SEQUENCE</scope>
</reference>
<organism evidence="4 5">
    <name type="scientific">Adineta steineri</name>
    <dbReference type="NCBI Taxonomy" id="433720"/>
    <lineage>
        <taxon>Eukaryota</taxon>
        <taxon>Metazoa</taxon>
        <taxon>Spiralia</taxon>
        <taxon>Gnathifera</taxon>
        <taxon>Rotifera</taxon>
        <taxon>Eurotatoria</taxon>
        <taxon>Bdelloidea</taxon>
        <taxon>Adinetida</taxon>
        <taxon>Adinetidae</taxon>
        <taxon>Adineta</taxon>
    </lineage>
</organism>
<dbReference type="EMBL" id="CAJNOI010000029">
    <property type="protein sequence ID" value="CAF0873466.1"/>
    <property type="molecule type" value="Genomic_DNA"/>
</dbReference>
<evidence type="ECO:0000313" key="2">
    <source>
        <dbReference type="EMBL" id="CAF0873466.1"/>
    </source>
</evidence>
<evidence type="ECO:0000313" key="3">
    <source>
        <dbReference type="EMBL" id="CAF1180248.1"/>
    </source>
</evidence>
<keyword evidence="5" id="KW-1185">Reference proteome</keyword>
<feature type="signal peptide" evidence="1">
    <location>
        <begin position="1"/>
        <end position="27"/>
    </location>
</feature>
<evidence type="ECO:0000313" key="4">
    <source>
        <dbReference type="EMBL" id="CAF1235203.1"/>
    </source>
</evidence>
<evidence type="ECO:0000256" key="1">
    <source>
        <dbReference type="SAM" id="SignalP"/>
    </source>
</evidence>
<protein>
    <submittedName>
        <fullName evidence="4">Uncharacterized protein</fullName>
    </submittedName>
</protein>
<comment type="caution">
    <text evidence="4">The sequence shown here is derived from an EMBL/GenBank/DDBJ whole genome shotgun (WGS) entry which is preliminary data.</text>
</comment>
<dbReference type="EMBL" id="CAJNOM010000211">
    <property type="protein sequence ID" value="CAF1235203.1"/>
    <property type="molecule type" value="Genomic_DNA"/>
</dbReference>
<proteinExistence type="predicted"/>
<feature type="chain" id="PRO_5035605140" evidence="1">
    <location>
        <begin position="28"/>
        <end position="98"/>
    </location>
</feature>